<proteinExistence type="predicted"/>
<dbReference type="EMBL" id="CM008050">
    <property type="protein sequence ID" value="PAN33007.1"/>
    <property type="molecule type" value="Genomic_DNA"/>
</dbReference>
<evidence type="ECO:0000259" key="1">
    <source>
        <dbReference type="Pfam" id="PF20241"/>
    </source>
</evidence>
<gene>
    <name evidence="2" type="ORF">PAHAL_5G528900</name>
</gene>
<dbReference type="AlphaFoldDB" id="A0A2S3HZC6"/>
<reference evidence="2" key="1">
    <citation type="submission" date="2018-04" db="EMBL/GenBank/DDBJ databases">
        <title>WGS assembly of Panicum hallii.</title>
        <authorList>
            <person name="Lovell J."/>
            <person name="Jenkins J."/>
            <person name="Lowry D."/>
            <person name="Mamidi S."/>
            <person name="Sreedasyam A."/>
            <person name="Weng X."/>
            <person name="Barry K."/>
            <person name="Bonette J."/>
            <person name="Campitelli B."/>
            <person name="Daum C."/>
            <person name="Gordon S."/>
            <person name="Gould B."/>
            <person name="Lipzen A."/>
            <person name="Macqueen A."/>
            <person name="Palacio-Mejia J."/>
            <person name="Plott C."/>
            <person name="Shakirov E."/>
            <person name="Shu S."/>
            <person name="Yoshinaga Y."/>
            <person name="Zane M."/>
            <person name="Rokhsar D."/>
            <person name="Grimwood J."/>
            <person name="Schmutz J."/>
            <person name="Juenger T."/>
        </authorList>
    </citation>
    <scope>NUCLEOTIDE SEQUENCE [LARGE SCALE GENOMIC DNA]</scope>
    <source>
        <strain evidence="2">FIL2</strain>
    </source>
</reference>
<feature type="domain" description="DUF6598" evidence="1">
    <location>
        <begin position="3"/>
        <end position="66"/>
    </location>
</feature>
<dbReference type="Gramene" id="PAN33007">
    <property type="protein sequence ID" value="PAN33007"/>
    <property type="gene ID" value="PAHAL_5G528900"/>
</dbReference>
<dbReference type="Pfam" id="PF20241">
    <property type="entry name" value="DUF6598"/>
    <property type="match status" value="1"/>
</dbReference>
<dbReference type="InterPro" id="IPR046533">
    <property type="entry name" value="DUF6598"/>
</dbReference>
<dbReference type="Proteomes" id="UP000243499">
    <property type="component" value="Chromosome 5"/>
</dbReference>
<name>A0A2S3HZC6_9POAL</name>
<sequence length="71" mass="7752">MIRSLTSRLSTVEMVYTPVPFAMEASLAVNILKGTSHRFTGEVTALTTGNDENEIVMYDSEVPGTRTMLGL</sequence>
<evidence type="ECO:0000313" key="2">
    <source>
        <dbReference type="EMBL" id="PAN33007.1"/>
    </source>
</evidence>
<organism evidence="2">
    <name type="scientific">Panicum hallii</name>
    <dbReference type="NCBI Taxonomy" id="206008"/>
    <lineage>
        <taxon>Eukaryota</taxon>
        <taxon>Viridiplantae</taxon>
        <taxon>Streptophyta</taxon>
        <taxon>Embryophyta</taxon>
        <taxon>Tracheophyta</taxon>
        <taxon>Spermatophyta</taxon>
        <taxon>Magnoliopsida</taxon>
        <taxon>Liliopsida</taxon>
        <taxon>Poales</taxon>
        <taxon>Poaceae</taxon>
        <taxon>PACMAD clade</taxon>
        <taxon>Panicoideae</taxon>
        <taxon>Panicodae</taxon>
        <taxon>Paniceae</taxon>
        <taxon>Panicinae</taxon>
        <taxon>Panicum</taxon>
        <taxon>Panicum sect. Panicum</taxon>
    </lineage>
</organism>
<protein>
    <recommendedName>
        <fullName evidence="1">DUF6598 domain-containing protein</fullName>
    </recommendedName>
</protein>
<accession>A0A2S3HZC6</accession>